<evidence type="ECO:0000256" key="1">
    <source>
        <dbReference type="SAM" id="MobiDB-lite"/>
    </source>
</evidence>
<feature type="region of interest" description="Disordered" evidence="1">
    <location>
        <begin position="143"/>
        <end position="166"/>
    </location>
</feature>
<name>A0A9P6L3K0_9AGAM</name>
<organism evidence="2 3">
    <name type="scientific">Thelephora terrestris</name>
    <dbReference type="NCBI Taxonomy" id="56493"/>
    <lineage>
        <taxon>Eukaryota</taxon>
        <taxon>Fungi</taxon>
        <taxon>Dikarya</taxon>
        <taxon>Basidiomycota</taxon>
        <taxon>Agaricomycotina</taxon>
        <taxon>Agaricomycetes</taxon>
        <taxon>Thelephorales</taxon>
        <taxon>Thelephoraceae</taxon>
        <taxon>Thelephora</taxon>
    </lineage>
</organism>
<reference evidence="2" key="1">
    <citation type="journal article" date="2020" name="Nat. Commun.">
        <title>Large-scale genome sequencing of mycorrhizal fungi provides insights into the early evolution of symbiotic traits.</title>
        <authorList>
            <person name="Miyauchi S."/>
            <person name="Kiss E."/>
            <person name="Kuo A."/>
            <person name="Drula E."/>
            <person name="Kohler A."/>
            <person name="Sanchez-Garcia M."/>
            <person name="Morin E."/>
            <person name="Andreopoulos B."/>
            <person name="Barry K.W."/>
            <person name="Bonito G."/>
            <person name="Buee M."/>
            <person name="Carver A."/>
            <person name="Chen C."/>
            <person name="Cichocki N."/>
            <person name="Clum A."/>
            <person name="Culley D."/>
            <person name="Crous P.W."/>
            <person name="Fauchery L."/>
            <person name="Girlanda M."/>
            <person name="Hayes R.D."/>
            <person name="Keri Z."/>
            <person name="LaButti K."/>
            <person name="Lipzen A."/>
            <person name="Lombard V."/>
            <person name="Magnuson J."/>
            <person name="Maillard F."/>
            <person name="Murat C."/>
            <person name="Nolan M."/>
            <person name="Ohm R.A."/>
            <person name="Pangilinan J."/>
            <person name="Pereira M.F."/>
            <person name="Perotto S."/>
            <person name="Peter M."/>
            <person name="Pfister S."/>
            <person name="Riley R."/>
            <person name="Sitrit Y."/>
            <person name="Stielow J.B."/>
            <person name="Szollosi G."/>
            <person name="Zifcakova L."/>
            <person name="Stursova M."/>
            <person name="Spatafora J.W."/>
            <person name="Tedersoo L."/>
            <person name="Vaario L.M."/>
            <person name="Yamada A."/>
            <person name="Yan M."/>
            <person name="Wang P."/>
            <person name="Xu J."/>
            <person name="Bruns T."/>
            <person name="Baldrian P."/>
            <person name="Vilgalys R."/>
            <person name="Dunand C."/>
            <person name="Henrissat B."/>
            <person name="Grigoriev I.V."/>
            <person name="Hibbett D."/>
            <person name="Nagy L.G."/>
            <person name="Martin F.M."/>
        </authorList>
    </citation>
    <scope>NUCLEOTIDE SEQUENCE</scope>
    <source>
        <strain evidence="2">UH-Tt-Lm1</strain>
    </source>
</reference>
<dbReference type="Proteomes" id="UP000736335">
    <property type="component" value="Unassembled WGS sequence"/>
</dbReference>
<evidence type="ECO:0000313" key="3">
    <source>
        <dbReference type="Proteomes" id="UP000736335"/>
    </source>
</evidence>
<proteinExistence type="predicted"/>
<comment type="caution">
    <text evidence="2">The sequence shown here is derived from an EMBL/GenBank/DDBJ whole genome shotgun (WGS) entry which is preliminary data.</text>
</comment>
<reference evidence="2" key="2">
    <citation type="submission" date="2020-11" db="EMBL/GenBank/DDBJ databases">
        <authorList>
            <consortium name="DOE Joint Genome Institute"/>
            <person name="Kuo A."/>
            <person name="Miyauchi S."/>
            <person name="Kiss E."/>
            <person name="Drula E."/>
            <person name="Kohler A."/>
            <person name="Sanchez-Garcia M."/>
            <person name="Andreopoulos B."/>
            <person name="Barry K.W."/>
            <person name="Bonito G."/>
            <person name="Buee M."/>
            <person name="Carver A."/>
            <person name="Chen C."/>
            <person name="Cichocki N."/>
            <person name="Clum A."/>
            <person name="Culley D."/>
            <person name="Crous P.W."/>
            <person name="Fauchery L."/>
            <person name="Girlanda M."/>
            <person name="Hayes R."/>
            <person name="Keri Z."/>
            <person name="Labutti K."/>
            <person name="Lipzen A."/>
            <person name="Lombard V."/>
            <person name="Magnuson J."/>
            <person name="Maillard F."/>
            <person name="Morin E."/>
            <person name="Murat C."/>
            <person name="Nolan M."/>
            <person name="Ohm R."/>
            <person name="Pangilinan J."/>
            <person name="Pereira M."/>
            <person name="Perotto S."/>
            <person name="Peter M."/>
            <person name="Riley R."/>
            <person name="Sitrit Y."/>
            <person name="Stielow B."/>
            <person name="Szollosi G."/>
            <person name="Zifcakova L."/>
            <person name="Stursova M."/>
            <person name="Spatafora J.W."/>
            <person name="Tedersoo L."/>
            <person name="Vaario L.-M."/>
            <person name="Yamada A."/>
            <person name="Yan M."/>
            <person name="Wang P."/>
            <person name="Xu J."/>
            <person name="Bruns T."/>
            <person name="Baldrian P."/>
            <person name="Vilgalys R."/>
            <person name="Henrissat B."/>
            <person name="Grigoriev I.V."/>
            <person name="Hibbett D."/>
            <person name="Nagy L.G."/>
            <person name="Martin F.M."/>
        </authorList>
    </citation>
    <scope>NUCLEOTIDE SEQUENCE</scope>
    <source>
        <strain evidence="2">UH-Tt-Lm1</strain>
    </source>
</reference>
<gene>
    <name evidence="2" type="ORF">BJ322DRAFT_241647</name>
</gene>
<sequence>MDGSPGITSYLRTSRNCLAPINQLPPECISPISVAACLPSEKSTSCFSVPQLGSVCKYRRDVNRSCAMLWASVSDVDRQSPKLWTIALASWNGQKQRRSRLTVSACPMCRELSSWNAPFASRRSINQVSFGYSRTFLTMCLPDPRNAPHQERERGKERPSSRARAQHPHRKCCVVEITVHDSTPLHQPITLYRNFHDPLHFRSLQAARVSVRCTFGERLRDFVAFENPVRKRLFFQMDS</sequence>
<feature type="compositionally biased region" description="Basic and acidic residues" evidence="1">
    <location>
        <begin position="146"/>
        <end position="160"/>
    </location>
</feature>
<accession>A0A9P6L3K0</accession>
<dbReference type="AlphaFoldDB" id="A0A9P6L3K0"/>
<evidence type="ECO:0000313" key="2">
    <source>
        <dbReference type="EMBL" id="KAF9781726.1"/>
    </source>
</evidence>
<keyword evidence="3" id="KW-1185">Reference proteome</keyword>
<dbReference type="OrthoDB" id="3156934at2759"/>
<protein>
    <submittedName>
        <fullName evidence="2">Uncharacterized protein</fullName>
    </submittedName>
</protein>
<dbReference type="EMBL" id="WIUZ02000013">
    <property type="protein sequence ID" value="KAF9781726.1"/>
    <property type="molecule type" value="Genomic_DNA"/>
</dbReference>